<dbReference type="GO" id="GO:0006629">
    <property type="term" value="P:lipid metabolic process"/>
    <property type="evidence" value="ECO:0007669"/>
    <property type="project" value="InterPro"/>
</dbReference>
<gene>
    <name evidence="10" type="ORF">SADUNF_Sadunf18G0089200</name>
</gene>
<dbReference type="PROSITE" id="PS51704">
    <property type="entry name" value="GP_PDE"/>
    <property type="match status" value="2"/>
</dbReference>
<sequence length="746" mass="80592">MIKYVVLVFLVIHATLANSESASKKWLTLNGRRPSVIARGGFSGLFPESSDFANQMALATSLNDVVMLCNLQLTKDGVGICQGDIRLDNTTNIAMVFEKGSKTYKVNGQDITGWFAIDFTADQLLANVSLVQNIFSRPSAFDAMLPISTVDDVRSSNPPAFWLNVQYDSFYTENKQSVANYIQKAARLQGVNYISSPEIGFLKKISGLVNKAKTMLVFVFLDKNATEPTTKQTYGSILGNLATIKTFASGIVVPKDYIWPVNAANYLEAPTSLVNDAHKLSLEVYASGFANDFTTSYNYSYDPSAEYLQFIDNSQFSVDGLVTDFPPTASEAVACFAQYTDIKPTKEQALIISHNGASGVYAGSTDLAYQQAVEDGANIIDCSVQMSKDGVAFCLDSVDVTTDTTAATSFMSLSTTIPEIQESAGIFSFDLSWSDIQTLQPQLTSPFENKGGLSRNPANKDKGKFFTLAEFLEYAKIKAVTGILINIENAAYLASQKGLDIVSAVSNALSNATFDKQSTQKVLVQSEDTSVLSKFNNVPAYSRVLYLKDEISDAPRTPVEEITKYADAVTLPRFSIVPTVNGFTTATTKVVNEMQAANISVYVSVLRNEFITLPFDYFSDPTIEIATYTSGIGVDGIITEYPATASRYLRNPCSSNSIPDSSYSIMPAEAGSLLKTVPEETQPPASSPTPALDVADVVDPPLPAVTKPESPPPATTPHSSALQNIANVGLSLVATMTLTLLPLMCV</sequence>
<name>A0A835J6R4_9ROSI</name>
<keyword evidence="4" id="KW-0378">Hydrolase</keyword>
<evidence type="ECO:0000256" key="4">
    <source>
        <dbReference type="ARBA" id="ARBA00022801"/>
    </source>
</evidence>
<accession>A0A835J6R4</accession>
<dbReference type="PANTHER" id="PTHR43620">
    <property type="entry name" value="GLYCEROPHOSPHORYL DIESTER PHOSPHODIESTERASE"/>
    <property type="match status" value="1"/>
</dbReference>
<keyword evidence="3" id="KW-0319">Glycerol metabolism</keyword>
<dbReference type="CDD" id="cd08604">
    <property type="entry name" value="GDPD_SHV3_repeat_2"/>
    <property type="match status" value="1"/>
</dbReference>
<evidence type="ECO:0000259" key="9">
    <source>
        <dbReference type="PROSITE" id="PS51704"/>
    </source>
</evidence>
<feature type="region of interest" description="Disordered" evidence="7">
    <location>
        <begin position="678"/>
        <end position="720"/>
    </location>
</feature>
<dbReference type="EMBL" id="JADGMS010000018">
    <property type="protein sequence ID" value="KAF9662774.1"/>
    <property type="molecule type" value="Genomic_DNA"/>
</dbReference>
<keyword evidence="5" id="KW-0325">Glycoprotein</keyword>
<evidence type="ECO:0000256" key="3">
    <source>
        <dbReference type="ARBA" id="ARBA00022798"/>
    </source>
</evidence>
<dbReference type="CDD" id="cd08603">
    <property type="entry name" value="GDPD_SHV3_repeat_1"/>
    <property type="match status" value="1"/>
</dbReference>
<dbReference type="Pfam" id="PF03009">
    <property type="entry name" value="GDPD"/>
    <property type="match status" value="2"/>
</dbReference>
<evidence type="ECO:0000256" key="1">
    <source>
        <dbReference type="ARBA" id="ARBA00012247"/>
    </source>
</evidence>
<protein>
    <recommendedName>
        <fullName evidence="1">glycerophosphodiester phosphodiesterase</fullName>
        <ecNumber evidence="1">3.1.4.46</ecNumber>
    </recommendedName>
</protein>
<dbReference type="GO" id="GO:0008889">
    <property type="term" value="F:glycerophosphodiester phosphodiesterase activity"/>
    <property type="evidence" value="ECO:0007669"/>
    <property type="project" value="UniProtKB-EC"/>
</dbReference>
<dbReference type="GO" id="GO:0006071">
    <property type="term" value="P:glycerol metabolic process"/>
    <property type="evidence" value="ECO:0007669"/>
    <property type="project" value="UniProtKB-KW"/>
</dbReference>
<evidence type="ECO:0000256" key="2">
    <source>
        <dbReference type="ARBA" id="ARBA00022729"/>
    </source>
</evidence>
<dbReference type="FunFam" id="3.20.20.190:FF:000013">
    <property type="entry name" value="Glycerophosphodiester phosphodiesterase GDPDL3"/>
    <property type="match status" value="1"/>
</dbReference>
<feature type="compositionally biased region" description="Low complexity" evidence="7">
    <location>
        <begin position="690"/>
        <end position="708"/>
    </location>
</feature>
<evidence type="ECO:0000256" key="7">
    <source>
        <dbReference type="SAM" id="MobiDB-lite"/>
    </source>
</evidence>
<keyword evidence="11" id="KW-1185">Reference proteome</keyword>
<comment type="catalytic activity">
    <reaction evidence="6">
        <text>a sn-glycero-3-phosphodiester + H2O = an alcohol + sn-glycerol 3-phosphate + H(+)</text>
        <dbReference type="Rhea" id="RHEA:12969"/>
        <dbReference type="ChEBI" id="CHEBI:15377"/>
        <dbReference type="ChEBI" id="CHEBI:15378"/>
        <dbReference type="ChEBI" id="CHEBI:30879"/>
        <dbReference type="ChEBI" id="CHEBI:57597"/>
        <dbReference type="ChEBI" id="CHEBI:83408"/>
        <dbReference type="EC" id="3.1.4.46"/>
    </reaction>
</comment>
<evidence type="ECO:0000256" key="6">
    <source>
        <dbReference type="ARBA" id="ARBA00047512"/>
    </source>
</evidence>
<dbReference type="OrthoDB" id="1058301at2759"/>
<keyword evidence="2 8" id="KW-0732">Signal</keyword>
<dbReference type="EC" id="3.1.4.46" evidence="1"/>
<dbReference type="Proteomes" id="UP000657918">
    <property type="component" value="Unassembled WGS sequence"/>
</dbReference>
<feature type="domain" description="GP-PDE" evidence="9">
    <location>
        <begin position="349"/>
        <end position="649"/>
    </location>
</feature>
<dbReference type="InterPro" id="IPR017946">
    <property type="entry name" value="PLC-like_Pdiesterase_TIM-brl"/>
</dbReference>
<evidence type="ECO:0000256" key="8">
    <source>
        <dbReference type="SAM" id="SignalP"/>
    </source>
</evidence>
<evidence type="ECO:0000313" key="11">
    <source>
        <dbReference type="Proteomes" id="UP000657918"/>
    </source>
</evidence>
<feature type="domain" description="GP-PDE" evidence="9">
    <location>
        <begin position="34"/>
        <end position="333"/>
    </location>
</feature>
<dbReference type="SUPFAM" id="SSF51695">
    <property type="entry name" value="PLC-like phosphodiesterases"/>
    <property type="match status" value="2"/>
</dbReference>
<dbReference type="FunFam" id="3.20.20.190:FF:000011">
    <property type="entry name" value="Glycerophosphodiester phosphodiesterase GDPDL3"/>
    <property type="match status" value="1"/>
</dbReference>
<reference evidence="10 11" key="1">
    <citation type="submission" date="2020-10" db="EMBL/GenBank/DDBJ databases">
        <title>Plant Genome Project.</title>
        <authorList>
            <person name="Zhang R.-G."/>
        </authorList>
    </citation>
    <scope>NUCLEOTIDE SEQUENCE [LARGE SCALE GENOMIC DNA]</scope>
    <source>
        <strain evidence="10">FAFU-HL-1</strain>
        <tissue evidence="10">Leaf</tissue>
    </source>
</reference>
<evidence type="ECO:0000256" key="5">
    <source>
        <dbReference type="ARBA" id="ARBA00023180"/>
    </source>
</evidence>
<dbReference type="InterPro" id="IPR030395">
    <property type="entry name" value="GP_PDE_dom"/>
</dbReference>
<evidence type="ECO:0000313" key="10">
    <source>
        <dbReference type="EMBL" id="KAF9662774.1"/>
    </source>
</evidence>
<dbReference type="AlphaFoldDB" id="A0A835J6R4"/>
<dbReference type="PANTHER" id="PTHR43620:SF44">
    <property type="entry name" value="GLYCEROPHOSPHODIESTER PHOSPHODIESTERASE GDPDL6-RELATED"/>
    <property type="match status" value="1"/>
</dbReference>
<comment type="caution">
    <text evidence="10">The sequence shown here is derived from an EMBL/GenBank/DDBJ whole genome shotgun (WGS) entry which is preliminary data.</text>
</comment>
<feature type="chain" id="PRO_5032377086" description="glycerophosphodiester phosphodiesterase" evidence="8">
    <location>
        <begin position="18"/>
        <end position="746"/>
    </location>
</feature>
<organism evidence="10 11">
    <name type="scientific">Salix dunnii</name>
    <dbReference type="NCBI Taxonomy" id="1413687"/>
    <lineage>
        <taxon>Eukaryota</taxon>
        <taxon>Viridiplantae</taxon>
        <taxon>Streptophyta</taxon>
        <taxon>Embryophyta</taxon>
        <taxon>Tracheophyta</taxon>
        <taxon>Spermatophyta</taxon>
        <taxon>Magnoliopsida</taxon>
        <taxon>eudicotyledons</taxon>
        <taxon>Gunneridae</taxon>
        <taxon>Pentapetalae</taxon>
        <taxon>rosids</taxon>
        <taxon>fabids</taxon>
        <taxon>Malpighiales</taxon>
        <taxon>Salicaceae</taxon>
        <taxon>Saliceae</taxon>
        <taxon>Salix</taxon>
    </lineage>
</organism>
<dbReference type="Gene3D" id="3.20.20.190">
    <property type="entry name" value="Phosphatidylinositol (PI) phosphodiesterase"/>
    <property type="match status" value="2"/>
</dbReference>
<proteinExistence type="predicted"/>
<feature type="signal peptide" evidence="8">
    <location>
        <begin position="1"/>
        <end position="17"/>
    </location>
</feature>